<dbReference type="Pfam" id="PF02585">
    <property type="entry name" value="PIG-L"/>
    <property type="match status" value="1"/>
</dbReference>
<dbReference type="GO" id="GO:0006046">
    <property type="term" value="P:N-acetylglucosamine catabolic process"/>
    <property type="evidence" value="ECO:0007669"/>
    <property type="project" value="UniProtKB-UniRule"/>
</dbReference>
<dbReference type="CDD" id="cd01399">
    <property type="entry name" value="GlcN6P_deaminase"/>
    <property type="match status" value="1"/>
</dbReference>
<keyword evidence="3" id="KW-0378">Hydrolase</keyword>
<dbReference type="SUPFAM" id="SSF100950">
    <property type="entry name" value="NagB/RpiA/CoA transferase-like"/>
    <property type="match status" value="1"/>
</dbReference>
<dbReference type="GO" id="GO:0004342">
    <property type="term" value="F:glucosamine-6-phosphate deaminase activity"/>
    <property type="evidence" value="ECO:0007669"/>
    <property type="project" value="UniProtKB-UniRule"/>
</dbReference>
<protein>
    <recommendedName>
        <fullName evidence="1">Glucosamine-6-phosphate deaminase</fullName>
        <ecNumber evidence="1">3.5.99.6</ecNumber>
    </recommendedName>
</protein>
<dbReference type="RefSeq" id="WP_194538274.1">
    <property type="nucleotide sequence ID" value="NZ_JACEFB010000008.1"/>
</dbReference>
<dbReference type="InterPro" id="IPR004547">
    <property type="entry name" value="Glucosamine6P_isomerase"/>
</dbReference>
<dbReference type="EC" id="3.5.99.6" evidence="1"/>
<dbReference type="InterPro" id="IPR024078">
    <property type="entry name" value="LmbE-like_dom_sf"/>
</dbReference>
<evidence type="ECO:0000313" key="4">
    <source>
        <dbReference type="Proteomes" id="UP000542342"/>
    </source>
</evidence>
<evidence type="ECO:0000256" key="1">
    <source>
        <dbReference type="NCBIfam" id="TIGR00502"/>
    </source>
</evidence>
<dbReference type="Pfam" id="PF01182">
    <property type="entry name" value="Glucosamine_iso"/>
    <property type="match status" value="1"/>
</dbReference>
<gene>
    <name evidence="3" type="primary">nagB</name>
    <name evidence="3" type="ORF">H0921_11750</name>
</gene>
<dbReference type="InterPro" id="IPR006148">
    <property type="entry name" value="Glc/Gal-6P_isomerase"/>
</dbReference>
<dbReference type="NCBIfam" id="NF002557">
    <property type="entry name" value="PRK02122.1"/>
    <property type="match status" value="1"/>
</dbReference>
<comment type="caution">
    <text evidence="3">The sequence shown here is derived from an EMBL/GenBank/DDBJ whole genome shotgun (WGS) entry which is preliminary data.</text>
</comment>
<reference evidence="3 4" key="1">
    <citation type="submission" date="2020-07" db="EMBL/GenBank/DDBJ databases">
        <title>Thermogemmata thermophila gen. nov., sp. nov., a novel moderate thermophilic planctomycete from a Kamchatka hot spring.</title>
        <authorList>
            <person name="Elcheninov A.G."/>
            <person name="Podosokorskaya O.A."/>
            <person name="Kovaleva O.L."/>
            <person name="Novikov A."/>
            <person name="Bonch-Osmolovskaya E.A."/>
            <person name="Toshchakov S.V."/>
            <person name="Kublanov I.V."/>
        </authorList>
    </citation>
    <scope>NUCLEOTIDE SEQUENCE [LARGE SCALE GENOMIC DNA]</scope>
    <source>
        <strain evidence="3 4">2918</strain>
    </source>
</reference>
<dbReference type="Proteomes" id="UP000542342">
    <property type="component" value="Unassembled WGS sequence"/>
</dbReference>
<dbReference type="EMBL" id="JACEFB010000008">
    <property type="protein sequence ID" value="MBA2226835.1"/>
    <property type="molecule type" value="Genomic_DNA"/>
</dbReference>
<evidence type="ECO:0000259" key="2">
    <source>
        <dbReference type="Pfam" id="PF01182"/>
    </source>
</evidence>
<dbReference type="InterPro" id="IPR037171">
    <property type="entry name" value="NagB/RpiA_transferase-like"/>
</dbReference>
<dbReference type="AlphaFoldDB" id="A0A7V8VF18"/>
<accession>A0A7V8VF18</accession>
<proteinExistence type="predicted"/>
<dbReference type="PANTHER" id="PTHR42892">
    <property type="entry name" value="GLUCOSAMINE-6-PHOSPHATE DEAMINASE-LIKE PROTEIN BT_0258-RELATED"/>
    <property type="match status" value="1"/>
</dbReference>
<dbReference type="NCBIfam" id="TIGR00502">
    <property type="entry name" value="nagB"/>
    <property type="match status" value="1"/>
</dbReference>
<dbReference type="Gene3D" id="3.40.50.10320">
    <property type="entry name" value="LmbE-like"/>
    <property type="match status" value="1"/>
</dbReference>
<dbReference type="InterPro" id="IPR003737">
    <property type="entry name" value="GlcNAc_PI_deacetylase-related"/>
</dbReference>
<keyword evidence="4" id="KW-1185">Reference proteome</keyword>
<evidence type="ECO:0000313" key="3">
    <source>
        <dbReference type="EMBL" id="MBA2226835.1"/>
    </source>
</evidence>
<sequence length="626" mass="70625">MTGLHSLAHTRVPTVLFPTAAAAARYVAREIDKLIRARNAAGKSTVLGLATGSTPVGLYRELIRLHQEEGLDFSRVITFNLDEYYPMPKEDPHSYFRWMHETFFHHVNIPWENIHIPDGTLAKEEIDAFCAEYERKIKAAGGIDIQILGIGRTGHIGFNEPGSPRNSRTRLVTLDSITRRDAAPGFFGEENVPHHAITMGVATILEARRIFLMAFGEHKASIVYKAVEQPPTEAISASFLQEHPDATVVLDPAAAAELTAIKRPWEVGPCHWTPELVRKAVVHLALTVKKGLLQLDDEDFREHHLYELLREQGPAEKIGEAVFHDRMSTITPYPAGRSAPQTILVFSPHPDDDVISMGGTLIRLVEQGHQVHVAYMTSGNIAVYDHDARRFVDFVHEFLTHFGSAAEQARAADVKQRVYHFLDAKKPGQPDNDDVLTIKALIRATEARAAALACGIPPENLSFLNLRFYRTGRITKDPIHPQDIDDLVALVQRLQPKQIYMAGELSDPHGTHRLCAEAIFAALRRLQEQQGQLPCQVWLYKGAWEEWEPHEIEMAVPLSPDILERKKQAIFRHQSQKDRAMFPGGSDRREFWQRAEERNRNTARIYDALGLPEYFALEAFVQWKGP</sequence>
<organism evidence="3 4">
    <name type="scientific">Thermogemmata fonticola</name>
    <dbReference type="NCBI Taxonomy" id="2755323"/>
    <lineage>
        <taxon>Bacteria</taxon>
        <taxon>Pseudomonadati</taxon>
        <taxon>Planctomycetota</taxon>
        <taxon>Planctomycetia</taxon>
        <taxon>Gemmatales</taxon>
        <taxon>Gemmataceae</taxon>
        <taxon>Thermogemmata</taxon>
    </lineage>
</organism>
<dbReference type="GO" id="GO:0005975">
    <property type="term" value="P:carbohydrate metabolic process"/>
    <property type="evidence" value="ECO:0007669"/>
    <property type="project" value="InterPro"/>
</dbReference>
<dbReference type="SUPFAM" id="SSF102588">
    <property type="entry name" value="LmbE-like"/>
    <property type="match status" value="1"/>
</dbReference>
<dbReference type="InterPro" id="IPR052960">
    <property type="entry name" value="GlcN6P_deaminase-like"/>
</dbReference>
<dbReference type="PANTHER" id="PTHR42892:SF1">
    <property type="entry name" value="GLUCOSAMINE-6-PHOSPHATE ISOMERASE"/>
    <property type="match status" value="1"/>
</dbReference>
<dbReference type="Gene3D" id="3.40.50.1360">
    <property type="match status" value="1"/>
</dbReference>
<name>A0A7V8VF18_9BACT</name>
<feature type="domain" description="Glucosamine/galactosamine-6-phosphate isomerase" evidence="2">
    <location>
        <begin position="19"/>
        <end position="241"/>
    </location>
</feature>